<dbReference type="PROSITE" id="PS00444">
    <property type="entry name" value="POLYPRENYL_SYNTHASE_2"/>
    <property type="match status" value="1"/>
</dbReference>
<keyword evidence="5" id="KW-0460">Magnesium</keyword>
<evidence type="ECO:0000256" key="6">
    <source>
        <dbReference type="ARBA" id="ARBA00023229"/>
    </source>
</evidence>
<dbReference type="InterPro" id="IPR000092">
    <property type="entry name" value="Polyprenyl_synt"/>
</dbReference>
<dbReference type="InterPro" id="IPR033749">
    <property type="entry name" value="Polyprenyl_synt_CS"/>
</dbReference>
<dbReference type="GO" id="GO:0005737">
    <property type="term" value="C:cytoplasm"/>
    <property type="evidence" value="ECO:0007669"/>
    <property type="project" value="UniProtKB-ARBA"/>
</dbReference>
<name>A0A381TQN1_9ZZZZ</name>
<dbReference type="SFLD" id="SFLDS00005">
    <property type="entry name" value="Isoprenoid_Synthase_Type_I"/>
    <property type="match status" value="1"/>
</dbReference>
<evidence type="ECO:0000256" key="1">
    <source>
        <dbReference type="ARBA" id="ARBA00001946"/>
    </source>
</evidence>
<dbReference type="GO" id="GO:0008299">
    <property type="term" value="P:isoprenoid biosynthetic process"/>
    <property type="evidence" value="ECO:0007669"/>
    <property type="project" value="UniProtKB-KW"/>
</dbReference>
<keyword evidence="6" id="KW-0414">Isoprene biosynthesis</keyword>
<gene>
    <name evidence="7" type="ORF">METZ01_LOCUS70958</name>
</gene>
<dbReference type="PANTHER" id="PTHR43281:SF1">
    <property type="entry name" value="FARNESYL DIPHOSPHATE SYNTHASE"/>
    <property type="match status" value="1"/>
</dbReference>
<dbReference type="SUPFAM" id="SSF48576">
    <property type="entry name" value="Terpenoid synthases"/>
    <property type="match status" value="1"/>
</dbReference>
<keyword evidence="4" id="KW-0479">Metal-binding</keyword>
<evidence type="ECO:0000256" key="3">
    <source>
        <dbReference type="ARBA" id="ARBA00022679"/>
    </source>
</evidence>
<sequence>MNNFNNELNSRAKDLENVLEEILKIDNVPDKLIESLRYAVLAGGKRLRSFLLIEVADFYKVNRQNSLMVAAAIELIHAYSLIHDDLPALDDDDLRRNKPSTHIKFDEATAILAGDALQSLAFQILSSSFVRINKNTQIELINLLSKRIGPEGMVGGQIKDLSSRENTFSFENLKQIHRMKTALLISFSCEAGAIIGLAKQQEKKAFREYGEYLGMAFQIIDDVLDLTGDKKLIGKNLGSDKSNNSMTYLKAMGKEKSYEEAEKYCEKALSSLDIFEKLPENFKSVLGFVRSRKF</sequence>
<reference evidence="7" key="1">
    <citation type="submission" date="2018-05" db="EMBL/GenBank/DDBJ databases">
        <authorList>
            <person name="Lanie J.A."/>
            <person name="Ng W.-L."/>
            <person name="Kazmierczak K.M."/>
            <person name="Andrzejewski T.M."/>
            <person name="Davidsen T.M."/>
            <person name="Wayne K.J."/>
            <person name="Tettelin H."/>
            <person name="Glass J.I."/>
            <person name="Rusch D."/>
            <person name="Podicherti R."/>
            <person name="Tsui H.-C.T."/>
            <person name="Winkler M.E."/>
        </authorList>
    </citation>
    <scope>NUCLEOTIDE SEQUENCE</scope>
</reference>
<dbReference type="GO" id="GO:0004659">
    <property type="term" value="F:prenyltransferase activity"/>
    <property type="evidence" value="ECO:0007669"/>
    <property type="project" value="InterPro"/>
</dbReference>
<evidence type="ECO:0000256" key="5">
    <source>
        <dbReference type="ARBA" id="ARBA00022842"/>
    </source>
</evidence>
<dbReference type="SFLD" id="SFLDG01017">
    <property type="entry name" value="Polyprenyl_Transferase_Like"/>
    <property type="match status" value="1"/>
</dbReference>
<accession>A0A381TQN1</accession>
<evidence type="ECO:0000256" key="2">
    <source>
        <dbReference type="ARBA" id="ARBA00006706"/>
    </source>
</evidence>
<proteinExistence type="inferred from homology"/>
<dbReference type="InterPro" id="IPR053378">
    <property type="entry name" value="Prenyl_diphosphate_synthase"/>
</dbReference>
<dbReference type="PANTHER" id="PTHR43281">
    <property type="entry name" value="FARNESYL DIPHOSPHATE SYNTHASE"/>
    <property type="match status" value="1"/>
</dbReference>
<dbReference type="NCBIfam" id="NF045485">
    <property type="entry name" value="FPPsyn"/>
    <property type="match status" value="1"/>
</dbReference>
<dbReference type="EMBL" id="UINC01004963">
    <property type="protein sequence ID" value="SVA18104.1"/>
    <property type="molecule type" value="Genomic_DNA"/>
</dbReference>
<evidence type="ECO:0000256" key="4">
    <source>
        <dbReference type="ARBA" id="ARBA00022723"/>
    </source>
</evidence>
<dbReference type="Pfam" id="PF00348">
    <property type="entry name" value="polyprenyl_synt"/>
    <property type="match status" value="1"/>
</dbReference>
<organism evidence="7">
    <name type="scientific">marine metagenome</name>
    <dbReference type="NCBI Taxonomy" id="408172"/>
    <lineage>
        <taxon>unclassified sequences</taxon>
        <taxon>metagenomes</taxon>
        <taxon>ecological metagenomes</taxon>
    </lineage>
</organism>
<dbReference type="FunFam" id="1.10.600.10:FF:000001">
    <property type="entry name" value="Geranylgeranyl diphosphate synthase"/>
    <property type="match status" value="1"/>
</dbReference>
<dbReference type="AlphaFoldDB" id="A0A381TQN1"/>
<comment type="cofactor">
    <cofactor evidence="1">
        <name>Mg(2+)</name>
        <dbReference type="ChEBI" id="CHEBI:18420"/>
    </cofactor>
</comment>
<evidence type="ECO:0000313" key="7">
    <source>
        <dbReference type="EMBL" id="SVA18104.1"/>
    </source>
</evidence>
<dbReference type="GO" id="GO:0046872">
    <property type="term" value="F:metal ion binding"/>
    <property type="evidence" value="ECO:0007669"/>
    <property type="project" value="UniProtKB-KW"/>
</dbReference>
<dbReference type="Gene3D" id="1.10.600.10">
    <property type="entry name" value="Farnesyl Diphosphate Synthase"/>
    <property type="match status" value="1"/>
</dbReference>
<comment type="similarity">
    <text evidence="2">Belongs to the FPP/GGPP synthase family.</text>
</comment>
<dbReference type="InterPro" id="IPR008949">
    <property type="entry name" value="Isoprenoid_synthase_dom_sf"/>
</dbReference>
<keyword evidence="3" id="KW-0808">Transferase</keyword>
<dbReference type="CDD" id="cd00685">
    <property type="entry name" value="Trans_IPPS_HT"/>
    <property type="match status" value="1"/>
</dbReference>
<protein>
    <recommendedName>
        <fullName evidence="8">Geranyltranstransferase</fullName>
    </recommendedName>
</protein>
<evidence type="ECO:0008006" key="8">
    <source>
        <dbReference type="Google" id="ProtNLM"/>
    </source>
</evidence>